<keyword evidence="3" id="KW-0808">Transferase</keyword>
<evidence type="ECO:0000256" key="1">
    <source>
        <dbReference type="ARBA" id="ARBA00022491"/>
    </source>
</evidence>
<protein>
    <submittedName>
        <fullName evidence="7">Unannotated protein</fullName>
    </submittedName>
</protein>
<comment type="catalytic activity">
    <reaction evidence="5">
        <text>glycyl-tRNA(Gly) + acetyl-CoA = N-acetylglycyl-tRNA(Gly) + CoA + H(+)</text>
        <dbReference type="Rhea" id="RHEA:81867"/>
        <dbReference type="Rhea" id="RHEA-COMP:9683"/>
        <dbReference type="Rhea" id="RHEA-COMP:19766"/>
        <dbReference type="ChEBI" id="CHEBI:15378"/>
        <dbReference type="ChEBI" id="CHEBI:57287"/>
        <dbReference type="ChEBI" id="CHEBI:57288"/>
        <dbReference type="ChEBI" id="CHEBI:78522"/>
        <dbReference type="ChEBI" id="CHEBI:232036"/>
    </reaction>
</comment>
<evidence type="ECO:0000256" key="5">
    <source>
        <dbReference type="ARBA" id="ARBA00049880"/>
    </source>
</evidence>
<dbReference type="PANTHER" id="PTHR36449:SF1">
    <property type="entry name" value="ACETYLTRANSFERASE"/>
    <property type="match status" value="1"/>
</dbReference>
<evidence type="ECO:0000256" key="3">
    <source>
        <dbReference type="ARBA" id="ARBA00022679"/>
    </source>
</evidence>
<dbReference type="PROSITE" id="PS51186">
    <property type="entry name" value="GNAT"/>
    <property type="match status" value="1"/>
</dbReference>
<evidence type="ECO:0000256" key="4">
    <source>
        <dbReference type="ARBA" id="ARBA00023315"/>
    </source>
</evidence>
<dbReference type="SUPFAM" id="SSF55729">
    <property type="entry name" value="Acyl-CoA N-acyltransferases (Nat)"/>
    <property type="match status" value="1"/>
</dbReference>
<keyword evidence="2" id="KW-1277">Toxin-antitoxin system</keyword>
<dbReference type="InterPro" id="IPR000182">
    <property type="entry name" value="GNAT_dom"/>
</dbReference>
<sequence>MLGFYTAVFTALEAGTQLQGLLTSKYQIPAYLIAKLAVDKRAQNQGVGKLLLGDALNRAALAAEAGGLEIVVVDAINNEATSFYGKFGFTRVDSQSNRMFLYLKFLHD</sequence>
<dbReference type="Gene3D" id="3.40.630.30">
    <property type="match status" value="1"/>
</dbReference>
<dbReference type="EMBL" id="CAEZVS010000053">
    <property type="protein sequence ID" value="CAB4635068.1"/>
    <property type="molecule type" value="Genomic_DNA"/>
</dbReference>
<keyword evidence="1" id="KW-0678">Repressor</keyword>
<dbReference type="InterPro" id="IPR016181">
    <property type="entry name" value="Acyl_CoA_acyltransferase"/>
</dbReference>
<evidence type="ECO:0000259" key="6">
    <source>
        <dbReference type="PROSITE" id="PS51186"/>
    </source>
</evidence>
<organism evidence="7">
    <name type="scientific">freshwater metagenome</name>
    <dbReference type="NCBI Taxonomy" id="449393"/>
    <lineage>
        <taxon>unclassified sequences</taxon>
        <taxon>metagenomes</taxon>
        <taxon>ecological metagenomes</taxon>
    </lineage>
</organism>
<dbReference type="PANTHER" id="PTHR36449">
    <property type="entry name" value="ACETYLTRANSFERASE-RELATED"/>
    <property type="match status" value="1"/>
</dbReference>
<proteinExistence type="predicted"/>
<reference evidence="7" key="1">
    <citation type="submission" date="2020-05" db="EMBL/GenBank/DDBJ databases">
        <authorList>
            <person name="Chiriac C."/>
            <person name="Salcher M."/>
            <person name="Ghai R."/>
            <person name="Kavagutti S V."/>
        </authorList>
    </citation>
    <scope>NUCLEOTIDE SEQUENCE</scope>
</reference>
<dbReference type="Pfam" id="PF13508">
    <property type="entry name" value="Acetyltransf_7"/>
    <property type="match status" value="1"/>
</dbReference>
<evidence type="ECO:0000313" key="7">
    <source>
        <dbReference type="EMBL" id="CAB4635068.1"/>
    </source>
</evidence>
<dbReference type="GO" id="GO:0016747">
    <property type="term" value="F:acyltransferase activity, transferring groups other than amino-acyl groups"/>
    <property type="evidence" value="ECO:0007669"/>
    <property type="project" value="InterPro"/>
</dbReference>
<evidence type="ECO:0000256" key="2">
    <source>
        <dbReference type="ARBA" id="ARBA00022649"/>
    </source>
</evidence>
<feature type="domain" description="N-acetyltransferase" evidence="6">
    <location>
        <begin position="1"/>
        <end position="108"/>
    </location>
</feature>
<accession>A0A6J6JEL8</accession>
<dbReference type="AlphaFoldDB" id="A0A6J6JEL8"/>
<gene>
    <name evidence="7" type="ORF">UFOPK2106_00496</name>
</gene>
<keyword evidence="4" id="KW-0012">Acyltransferase</keyword>
<name>A0A6J6JEL8_9ZZZZ</name>